<organism evidence="1 2">
    <name type="scientific">Porphyromonas miyakawae</name>
    <dbReference type="NCBI Taxonomy" id="3137470"/>
    <lineage>
        <taxon>Bacteria</taxon>
        <taxon>Pseudomonadati</taxon>
        <taxon>Bacteroidota</taxon>
        <taxon>Bacteroidia</taxon>
        <taxon>Bacteroidales</taxon>
        <taxon>Porphyromonadaceae</taxon>
        <taxon>Porphyromonas</taxon>
    </lineage>
</organism>
<dbReference type="InterPro" id="IPR023614">
    <property type="entry name" value="Porin_dom_sf"/>
</dbReference>
<dbReference type="Proteomes" id="UP001628220">
    <property type="component" value="Unassembled WGS sequence"/>
</dbReference>
<evidence type="ECO:0000313" key="1">
    <source>
        <dbReference type="EMBL" id="GAB1252496.1"/>
    </source>
</evidence>
<protein>
    <recommendedName>
        <fullName evidence="3">Phosphate-selective porin O and P</fullName>
    </recommendedName>
</protein>
<gene>
    <name evidence="1" type="ORF">Tsumi_16020</name>
</gene>
<reference evidence="1 2" key="1">
    <citation type="journal article" date="2025" name="Int. J. Syst. Evol. Microbiol.">
        <title>Desulfovibrio falkowii sp. nov., Porphyromonas miyakawae sp. nov., Mediterraneibacter flintii sp. nov. and Owariibacterium komagatae gen. nov., sp. nov., isolated from human faeces.</title>
        <authorList>
            <person name="Hamaguchi T."/>
            <person name="Ohara M."/>
            <person name="Hisatomi A."/>
            <person name="Sekiguchi K."/>
            <person name="Takeda J.I."/>
            <person name="Ueyama J."/>
            <person name="Ito M."/>
            <person name="Nishiwaki H."/>
            <person name="Ogi T."/>
            <person name="Hirayama M."/>
            <person name="Ohkuma M."/>
            <person name="Sakamoto M."/>
            <person name="Ohno K."/>
        </authorList>
    </citation>
    <scope>NUCLEOTIDE SEQUENCE [LARGE SCALE GENOMIC DNA]</scope>
    <source>
        <strain evidence="1 2">13CB11C</strain>
    </source>
</reference>
<dbReference type="Gene3D" id="2.40.160.10">
    <property type="entry name" value="Porin"/>
    <property type="match status" value="1"/>
</dbReference>
<keyword evidence="2" id="KW-1185">Reference proteome</keyword>
<evidence type="ECO:0008006" key="3">
    <source>
        <dbReference type="Google" id="ProtNLM"/>
    </source>
</evidence>
<sequence length="375" mass="42133">MSSAQAQDKPTFKPGGYMQAVVQMAQPNGIPSVGSTHHEQGKYFLRAGLRRSYWGVESTYKGWKAKGEIIILDHKLDFYKAYIGYTLPQNKSWSFDAGLNTVPFGMELTTSSRDRETIERALYFKDLFPSDVDFGLAAHYKLPHQKPYYVNHLTVDAALIGGNDKHGMRKSIPDAVLRLEAGHKDEQMVRKYGVSGFYGYVTDSKGNHYTRAYAGCHLGYALLRQSYCAKLYLEGIMGRQPGLATQNYAIGKNAPEQNPEGGAIKERDFMGGMAMIAVRGTSVPLEGVVKYSYYARNYNLKRELEKGFAPEPSQFLAEGVSHNTTFALNGYFNDNRVRVSLYYELIFRQTAANAAYKPIMQDRDDLLSLALQFAF</sequence>
<accession>A0ABQ0E466</accession>
<name>A0ABQ0E466_9PORP</name>
<dbReference type="Pfam" id="PF07396">
    <property type="entry name" value="Porin_O_P"/>
    <property type="match status" value="1"/>
</dbReference>
<dbReference type="EMBL" id="BAAFSF010000004">
    <property type="protein sequence ID" value="GAB1252496.1"/>
    <property type="molecule type" value="Genomic_DNA"/>
</dbReference>
<comment type="caution">
    <text evidence="1">The sequence shown here is derived from an EMBL/GenBank/DDBJ whole genome shotgun (WGS) entry which is preliminary data.</text>
</comment>
<dbReference type="InterPro" id="IPR010870">
    <property type="entry name" value="Porin_O/P"/>
</dbReference>
<proteinExistence type="predicted"/>
<evidence type="ECO:0000313" key="2">
    <source>
        <dbReference type="Proteomes" id="UP001628220"/>
    </source>
</evidence>